<proteinExistence type="predicted"/>
<protein>
    <submittedName>
        <fullName evidence="2">Uncharacterized protein</fullName>
    </submittedName>
</protein>
<evidence type="ECO:0000256" key="1">
    <source>
        <dbReference type="SAM" id="Phobius"/>
    </source>
</evidence>
<evidence type="ECO:0000313" key="2">
    <source>
        <dbReference type="EMBL" id="SIT02427.1"/>
    </source>
</evidence>
<sequence>MKSIIYFMKPYQRIHLFYIEVVVSLGGMIMADFGILINSLSYKESA</sequence>
<keyword evidence="1" id="KW-1133">Transmembrane helix</keyword>
<keyword evidence="3" id="KW-1185">Reference proteome</keyword>
<comment type="caution">
    <text evidence="2">The sequence shown here is derived from an EMBL/GenBank/DDBJ whole genome shotgun (WGS) entry which is preliminary data.</text>
</comment>
<feature type="transmembrane region" description="Helical" evidence="1">
    <location>
        <begin position="16"/>
        <end position="37"/>
    </location>
</feature>
<dbReference type="EMBL" id="FTOB01000007">
    <property type="protein sequence ID" value="SIT02427.1"/>
    <property type="molecule type" value="Genomic_DNA"/>
</dbReference>
<keyword evidence="1" id="KW-0812">Transmembrane</keyword>
<evidence type="ECO:0000313" key="3">
    <source>
        <dbReference type="Proteomes" id="UP000185728"/>
    </source>
</evidence>
<keyword evidence="1" id="KW-0472">Membrane</keyword>
<organism evidence="2 3">
    <name type="scientific">Zobellia uliginosa</name>
    <dbReference type="NCBI Taxonomy" id="143224"/>
    <lineage>
        <taxon>Bacteria</taxon>
        <taxon>Pseudomonadati</taxon>
        <taxon>Bacteroidota</taxon>
        <taxon>Flavobacteriia</taxon>
        <taxon>Flavobacteriales</taxon>
        <taxon>Flavobacteriaceae</taxon>
        <taxon>Zobellia</taxon>
    </lineage>
</organism>
<name>A0ABY1L0K7_9FLAO</name>
<reference evidence="2 3" key="1">
    <citation type="submission" date="2017-01" db="EMBL/GenBank/DDBJ databases">
        <authorList>
            <person name="Varghese N."/>
            <person name="Submissions S."/>
        </authorList>
    </citation>
    <scope>NUCLEOTIDE SEQUENCE [LARGE SCALE GENOMIC DNA]</scope>
    <source>
        <strain evidence="2 3">DSM 2061</strain>
    </source>
</reference>
<accession>A0ABY1L0K7</accession>
<gene>
    <name evidence="2" type="ORF">SAMN05421766_10772</name>
</gene>
<dbReference type="RefSeq" id="WP_175609922.1">
    <property type="nucleotide sequence ID" value="NZ_FTOB01000007.1"/>
</dbReference>
<dbReference type="Proteomes" id="UP000185728">
    <property type="component" value="Unassembled WGS sequence"/>
</dbReference>